<dbReference type="OrthoDB" id="446168at2759"/>
<dbReference type="InterPro" id="IPR027417">
    <property type="entry name" value="P-loop_NTPase"/>
</dbReference>
<sequence length="756" mass="80562">MEINFDLAGGAAAGSGDGADLPPAGADGVLAGLTFVFTGDLAKLGRDDAHDLVKRCGGRCTGAISGKTSYLVMGNEPGPSKIAKAKAAQVPTLTETAFYALINQKCSSVAKLADATVKSEPDAKRAASSTSAAVASSAAKGKLPLAAATPASKAAATSHAASGVNVTDMWVDKYRPQRIEDMIGNKSAVEKLITFINNFEASMQQGVFKRSFKDDTAGYRAVLLSGPPGIGKTSAAHLAAKLTGRDVLEFNASDTRSKKSMDAIVRERKTVTANHDPAAPRKLVLVMDEVDGMSAGDRGGMAQLITLLKNSKVPIICICNDRQSPKVKSLAQYTIDLRFRRTPAAQCEPRLRAIAEREGLTLAPNVIAKLVESTQGDIRQVLHILSTYRVRSQTMSYDESKALAKDSEKDISQSPFDMTSRLLGVGGFRHTPFPAKCEMYFMDYSLMPLMVQENYIKCIPAMAVEQSRGNQRMQEMISMDLISRAATAIADADLIDRVLRSSQNFSLMPVHGVLSTVRPAFFAHGQFAPPPGGRFLGPPIGFPSWLGQNSKQGKYTRLLRDCHSRVRMRAGGTTSDLRMQYVPTLIPRIASQLKEASARTSGGKGGSARDKTAAKADAEEYLQTHLVAMMDAYYLGREDIDTVLELGMGPLDATKTLKGVDGPTKALFTRLYNAGKHPSFGTGAGKPVRAGRGAAAAESVRPDLEDLVDDDEVAEMSDDAEAGSDDDDAAQDKAITAATPTAIKAASKRASGSRSR</sequence>
<dbReference type="PANTHER" id="PTHR23389">
    <property type="entry name" value="CHROMOSOME TRANSMISSION FIDELITY FACTOR 18"/>
    <property type="match status" value="1"/>
</dbReference>
<dbReference type="SMART" id="SM00382">
    <property type="entry name" value="AAA"/>
    <property type="match status" value="1"/>
</dbReference>
<evidence type="ECO:0000313" key="11">
    <source>
        <dbReference type="Proteomes" id="UP000274922"/>
    </source>
</evidence>
<feature type="compositionally biased region" description="Low complexity" evidence="8">
    <location>
        <begin position="732"/>
        <end position="756"/>
    </location>
</feature>
<keyword evidence="7" id="KW-0539">Nucleus</keyword>
<dbReference type="InterPro" id="IPR013725">
    <property type="entry name" value="DNA_replication_fac_RFC1_C"/>
</dbReference>
<evidence type="ECO:0000256" key="8">
    <source>
        <dbReference type="SAM" id="MobiDB-lite"/>
    </source>
</evidence>
<evidence type="ECO:0000256" key="6">
    <source>
        <dbReference type="ARBA" id="ARBA00022840"/>
    </source>
</evidence>
<dbReference type="Proteomes" id="UP000274922">
    <property type="component" value="Unassembled WGS sequence"/>
</dbReference>
<dbReference type="GO" id="GO:0003677">
    <property type="term" value="F:DNA binding"/>
    <property type="evidence" value="ECO:0007669"/>
    <property type="project" value="InterPro"/>
</dbReference>
<dbReference type="InterPro" id="IPR003959">
    <property type="entry name" value="ATPase_AAA_core"/>
</dbReference>
<dbReference type="GO" id="GO:0005524">
    <property type="term" value="F:ATP binding"/>
    <property type="evidence" value="ECO:0007669"/>
    <property type="project" value="UniProtKB-KW"/>
</dbReference>
<evidence type="ECO:0000256" key="4">
    <source>
        <dbReference type="ARBA" id="ARBA00022705"/>
    </source>
</evidence>
<dbReference type="InterPro" id="IPR001357">
    <property type="entry name" value="BRCT_dom"/>
</dbReference>
<dbReference type="Pfam" id="PF08519">
    <property type="entry name" value="RFC1"/>
    <property type="match status" value="1"/>
</dbReference>
<dbReference type="SMART" id="SM00292">
    <property type="entry name" value="BRCT"/>
    <property type="match status" value="1"/>
</dbReference>
<keyword evidence="6" id="KW-0067">ATP-binding</keyword>
<dbReference type="GO" id="GO:0005634">
    <property type="term" value="C:nucleus"/>
    <property type="evidence" value="ECO:0007669"/>
    <property type="project" value="UniProtKB-SubCell"/>
</dbReference>
<name>A0A4P9X7T2_9FUNG</name>
<dbReference type="PIRSF" id="PIRSF036578">
    <property type="entry name" value="RFC1"/>
    <property type="match status" value="1"/>
</dbReference>
<dbReference type="GO" id="GO:0006271">
    <property type="term" value="P:DNA strand elongation involved in DNA replication"/>
    <property type="evidence" value="ECO:0007669"/>
    <property type="project" value="UniProtKB-ARBA"/>
</dbReference>
<dbReference type="Gene3D" id="1.20.272.10">
    <property type="match status" value="1"/>
</dbReference>
<dbReference type="PROSITE" id="PS50172">
    <property type="entry name" value="BRCT"/>
    <property type="match status" value="1"/>
</dbReference>
<dbReference type="EMBL" id="ML014177">
    <property type="protein sequence ID" value="RKP01303.1"/>
    <property type="molecule type" value="Genomic_DNA"/>
</dbReference>
<dbReference type="InterPro" id="IPR047854">
    <property type="entry name" value="RFC_lid"/>
</dbReference>
<dbReference type="Pfam" id="PF00004">
    <property type="entry name" value="AAA"/>
    <property type="match status" value="1"/>
</dbReference>
<dbReference type="SUPFAM" id="SSF48019">
    <property type="entry name" value="post-AAA+ oligomerization domain-like"/>
    <property type="match status" value="1"/>
</dbReference>
<evidence type="ECO:0000256" key="2">
    <source>
        <dbReference type="ARBA" id="ARBA00006116"/>
    </source>
</evidence>
<reference evidence="11" key="1">
    <citation type="journal article" date="2018" name="Nat. Microbiol.">
        <title>Leveraging single-cell genomics to expand the fungal tree of life.</title>
        <authorList>
            <person name="Ahrendt S.R."/>
            <person name="Quandt C.A."/>
            <person name="Ciobanu D."/>
            <person name="Clum A."/>
            <person name="Salamov A."/>
            <person name="Andreopoulos B."/>
            <person name="Cheng J.F."/>
            <person name="Woyke T."/>
            <person name="Pelin A."/>
            <person name="Henrissat B."/>
            <person name="Reynolds N.K."/>
            <person name="Benny G.L."/>
            <person name="Smith M.E."/>
            <person name="James T.Y."/>
            <person name="Grigoriev I.V."/>
        </authorList>
    </citation>
    <scope>NUCLEOTIDE SEQUENCE [LARGE SCALE GENOMIC DNA]</scope>
    <source>
        <strain evidence="11">ATCC 52028</strain>
    </source>
</reference>
<dbReference type="Gene3D" id="1.10.8.60">
    <property type="match status" value="1"/>
</dbReference>
<dbReference type="FunFam" id="3.40.50.300:FF:000395">
    <property type="entry name" value="Replication factor C subunit 1"/>
    <property type="match status" value="1"/>
</dbReference>
<dbReference type="InterPro" id="IPR012178">
    <property type="entry name" value="RFC1"/>
</dbReference>
<dbReference type="GO" id="GO:0006281">
    <property type="term" value="P:DNA repair"/>
    <property type="evidence" value="ECO:0007669"/>
    <property type="project" value="InterPro"/>
</dbReference>
<organism evidence="10 11">
    <name type="scientific">Caulochytrium protostelioides</name>
    <dbReference type="NCBI Taxonomy" id="1555241"/>
    <lineage>
        <taxon>Eukaryota</taxon>
        <taxon>Fungi</taxon>
        <taxon>Fungi incertae sedis</taxon>
        <taxon>Chytridiomycota</taxon>
        <taxon>Chytridiomycota incertae sedis</taxon>
        <taxon>Chytridiomycetes</taxon>
        <taxon>Caulochytriales</taxon>
        <taxon>Caulochytriaceae</taxon>
        <taxon>Caulochytrium</taxon>
    </lineage>
</organism>
<evidence type="ECO:0000256" key="5">
    <source>
        <dbReference type="ARBA" id="ARBA00022741"/>
    </source>
</evidence>
<dbReference type="AlphaFoldDB" id="A0A4P9X7T2"/>
<dbReference type="CDD" id="cd18140">
    <property type="entry name" value="HLD_clamp_RFC"/>
    <property type="match status" value="1"/>
</dbReference>
<dbReference type="FunFam" id="1.10.8.60:FF:000021">
    <property type="entry name" value="Replication factor C subunit 1"/>
    <property type="match status" value="1"/>
</dbReference>
<evidence type="ECO:0000256" key="3">
    <source>
        <dbReference type="ARBA" id="ARBA00020401"/>
    </source>
</evidence>
<dbReference type="Pfam" id="PF25361">
    <property type="entry name" value="AAA_lid_RFC1"/>
    <property type="match status" value="1"/>
</dbReference>
<dbReference type="InterPro" id="IPR036420">
    <property type="entry name" value="BRCT_dom_sf"/>
</dbReference>
<accession>A0A4P9X7T2</accession>
<dbReference type="Gene3D" id="3.40.50.300">
    <property type="entry name" value="P-loop containing nucleotide triphosphate hydrolases"/>
    <property type="match status" value="1"/>
</dbReference>
<evidence type="ECO:0000256" key="7">
    <source>
        <dbReference type="ARBA" id="ARBA00023242"/>
    </source>
</evidence>
<feature type="compositionally biased region" description="Acidic residues" evidence="8">
    <location>
        <begin position="705"/>
        <end position="729"/>
    </location>
</feature>
<dbReference type="SUPFAM" id="SSF52113">
    <property type="entry name" value="BRCT domain"/>
    <property type="match status" value="1"/>
</dbReference>
<dbReference type="GO" id="GO:0005663">
    <property type="term" value="C:DNA replication factor C complex"/>
    <property type="evidence" value="ECO:0007669"/>
    <property type="project" value="InterPro"/>
</dbReference>
<protein>
    <recommendedName>
        <fullName evidence="3">Replication factor C subunit 1</fullName>
    </recommendedName>
</protein>
<dbReference type="GO" id="GO:0003689">
    <property type="term" value="F:DNA clamp loader activity"/>
    <property type="evidence" value="ECO:0007669"/>
    <property type="project" value="InterPro"/>
</dbReference>
<dbReference type="InterPro" id="IPR008921">
    <property type="entry name" value="DNA_pol3_clamp-load_cplx_C"/>
</dbReference>
<keyword evidence="4" id="KW-0235">DNA replication</keyword>
<dbReference type="STRING" id="1555241.A0A4P9X7T2"/>
<feature type="domain" description="BRCT" evidence="9">
    <location>
        <begin position="25"/>
        <end position="105"/>
    </location>
</feature>
<keyword evidence="5" id="KW-0547">Nucleotide-binding</keyword>
<comment type="similarity">
    <text evidence="2">Belongs to the activator 1 large subunit family.</text>
</comment>
<dbReference type="GO" id="GO:0016887">
    <property type="term" value="F:ATP hydrolysis activity"/>
    <property type="evidence" value="ECO:0007669"/>
    <property type="project" value="InterPro"/>
</dbReference>
<dbReference type="InterPro" id="IPR003593">
    <property type="entry name" value="AAA+_ATPase"/>
</dbReference>
<evidence type="ECO:0000256" key="1">
    <source>
        <dbReference type="ARBA" id="ARBA00004123"/>
    </source>
</evidence>
<gene>
    <name evidence="10" type="ORF">CXG81DRAFT_12179</name>
</gene>
<dbReference type="PANTHER" id="PTHR23389:SF6">
    <property type="entry name" value="REPLICATION FACTOR C SUBUNIT 1"/>
    <property type="match status" value="1"/>
</dbReference>
<proteinExistence type="inferred from homology"/>
<dbReference type="Pfam" id="PF00533">
    <property type="entry name" value="BRCT"/>
    <property type="match status" value="1"/>
</dbReference>
<dbReference type="CDD" id="cd00009">
    <property type="entry name" value="AAA"/>
    <property type="match status" value="1"/>
</dbReference>
<evidence type="ECO:0000259" key="9">
    <source>
        <dbReference type="PROSITE" id="PS50172"/>
    </source>
</evidence>
<dbReference type="Gene3D" id="3.40.50.10190">
    <property type="entry name" value="BRCT domain"/>
    <property type="match status" value="1"/>
</dbReference>
<keyword evidence="11" id="KW-1185">Reference proteome</keyword>
<evidence type="ECO:0000313" key="10">
    <source>
        <dbReference type="EMBL" id="RKP01303.1"/>
    </source>
</evidence>
<dbReference type="SUPFAM" id="SSF52540">
    <property type="entry name" value="P-loop containing nucleoside triphosphate hydrolases"/>
    <property type="match status" value="1"/>
</dbReference>
<feature type="region of interest" description="Disordered" evidence="8">
    <location>
        <begin position="679"/>
        <end position="756"/>
    </location>
</feature>
<comment type="subcellular location">
    <subcellularLocation>
        <location evidence="1">Nucleus</location>
    </subcellularLocation>
</comment>